<keyword evidence="1" id="KW-0597">Phosphoprotein</keyword>
<protein>
    <recommendedName>
        <fullName evidence="6">RRM domain-containing protein</fullName>
    </recommendedName>
</protein>
<evidence type="ECO:0000256" key="3">
    <source>
        <dbReference type="ARBA" id="ARBA00022884"/>
    </source>
</evidence>
<gene>
    <name evidence="7" type="primary">LOC125551148</name>
</gene>
<dbReference type="InterPro" id="IPR000504">
    <property type="entry name" value="RRM_dom"/>
</dbReference>
<sequence length="593" mass="66314">MDFDEYDYLEKAVEPSVPSTNGGGEKDRSSRRRSSTAGGGGRDQEERGSKRPRSGEDRERHRSGREHRDREDGKEKVDREKVREKDEGRDREKVREKDGGRSREKVREKDESRDPEKVREKEEGRDREKVREKDGSRDREKVREKEREGRDKLMERDNGRERRSRSRSERRRGEEEEMVRELQRERERSDRHRDYRDRDFRRKKDDGTEPEVDPERDQRTVFAFQLSLKADERDVYEFFSRAGKVRDVRLIMDRNSRRSKGVGYIEFYDVMSVPMAIALTGQPLLGQAVMVKPSEAEKNLAQSNATSGGAASGGARKLYVGNLHSNITEDQLRQVFEPFGQVELVQLPVDPLTGLCKGFGFIQFARLEDAKAAQSLNGQLDIAGRVIKVSAVTDQGGVQLGTTTGDLDDDEGGGLALNASSRALLMRKLDRSGTATSLTGGIGAPGLNTSVGLPAAASVLGAPLTAASLLVQPVGAIPGAPLPIVSQSADIGTPTEFLLLKNMFDPAVETDPDFDLDIRDDVQDECSKFGVVKHIFVDKHTAGFVYLHFDSATAAASAQRSLHGRWFAGKMITATFMTAQQYEMKFPDRAAME</sequence>
<reference evidence="7" key="2">
    <citation type="submission" date="2018-03" db="EMBL/GenBank/DDBJ databases">
        <title>The Triticum urartu genome reveals the dynamic nature of wheat genome evolution.</title>
        <authorList>
            <person name="Ling H."/>
            <person name="Ma B."/>
            <person name="Shi X."/>
            <person name="Liu H."/>
            <person name="Dong L."/>
            <person name="Sun H."/>
            <person name="Cao Y."/>
            <person name="Gao Q."/>
            <person name="Zheng S."/>
            <person name="Li Y."/>
            <person name="Yu Y."/>
            <person name="Du H."/>
            <person name="Qi M."/>
            <person name="Li Y."/>
            <person name="Yu H."/>
            <person name="Cui Y."/>
            <person name="Wang N."/>
            <person name="Chen C."/>
            <person name="Wu H."/>
            <person name="Zhao Y."/>
            <person name="Zhang J."/>
            <person name="Li Y."/>
            <person name="Zhou W."/>
            <person name="Zhang B."/>
            <person name="Hu W."/>
            <person name="Eijk M."/>
            <person name="Tang J."/>
            <person name="Witsenboer H."/>
            <person name="Zhao S."/>
            <person name="Li Z."/>
            <person name="Zhang A."/>
            <person name="Wang D."/>
            <person name="Liang C."/>
        </authorList>
    </citation>
    <scope>NUCLEOTIDE SEQUENCE [LARGE SCALE GENOMIC DNA]</scope>
    <source>
        <strain evidence="7">cv. G1812</strain>
    </source>
</reference>
<dbReference type="PROSITE" id="PS50102">
    <property type="entry name" value="RRM"/>
    <property type="match status" value="2"/>
</dbReference>
<dbReference type="PANTHER" id="PTHR48036">
    <property type="entry name" value="SPLICING FACTOR (PAD-1), PUTATIVE (AFU_ORTHOLOGUE AFUA_1G15810)-RELATED"/>
    <property type="match status" value="1"/>
</dbReference>
<dbReference type="FunFam" id="3.30.70.330:FF:000276">
    <property type="entry name" value="Splicing factor, CC1-like protein"/>
    <property type="match status" value="1"/>
</dbReference>
<dbReference type="FunFam" id="3.30.70.330:FF:000263">
    <property type="entry name" value="Splicing factor CC1-like"/>
    <property type="match status" value="1"/>
</dbReference>
<reference evidence="7" key="3">
    <citation type="submission" date="2022-06" db="UniProtKB">
        <authorList>
            <consortium name="EnsemblPlants"/>
        </authorList>
    </citation>
    <scope>IDENTIFICATION</scope>
</reference>
<evidence type="ECO:0000256" key="4">
    <source>
        <dbReference type="PROSITE-ProRule" id="PRU00176"/>
    </source>
</evidence>
<evidence type="ECO:0000256" key="1">
    <source>
        <dbReference type="ARBA" id="ARBA00022553"/>
    </source>
</evidence>
<dbReference type="GO" id="GO:0003723">
    <property type="term" value="F:RNA binding"/>
    <property type="evidence" value="ECO:0007669"/>
    <property type="project" value="UniProtKB-UniRule"/>
</dbReference>
<dbReference type="GO" id="GO:0006397">
    <property type="term" value="P:mRNA processing"/>
    <property type="evidence" value="ECO:0007669"/>
    <property type="project" value="InterPro"/>
</dbReference>
<dbReference type="Gramene" id="TuG1812G0100001331.01.T01">
    <property type="protein sequence ID" value="TuG1812G0100001331.01.T01"/>
    <property type="gene ID" value="TuG1812G0100001331.01"/>
</dbReference>
<dbReference type="GO" id="GO:0005634">
    <property type="term" value="C:nucleus"/>
    <property type="evidence" value="ECO:0007669"/>
    <property type="project" value="InterPro"/>
</dbReference>
<evidence type="ECO:0000259" key="6">
    <source>
        <dbReference type="PROSITE" id="PS50102"/>
    </source>
</evidence>
<dbReference type="CDD" id="cd12283">
    <property type="entry name" value="RRM1_RBM39_like"/>
    <property type="match status" value="1"/>
</dbReference>
<feature type="region of interest" description="Disordered" evidence="5">
    <location>
        <begin position="1"/>
        <end position="193"/>
    </location>
</feature>
<keyword evidence="8" id="KW-1185">Reference proteome</keyword>
<dbReference type="SUPFAM" id="SSF54928">
    <property type="entry name" value="RNA-binding domain, RBD"/>
    <property type="match status" value="3"/>
</dbReference>
<dbReference type="NCBIfam" id="TIGR01622">
    <property type="entry name" value="SF-CC1"/>
    <property type="match status" value="1"/>
</dbReference>
<dbReference type="GeneID" id="125551148"/>
<dbReference type="InterPro" id="IPR035979">
    <property type="entry name" value="RBD_domain_sf"/>
</dbReference>
<dbReference type="CDD" id="cd12284">
    <property type="entry name" value="RRM2_RBM23_RBM39"/>
    <property type="match status" value="1"/>
</dbReference>
<dbReference type="Pfam" id="PF15519">
    <property type="entry name" value="RBM39linker"/>
    <property type="match status" value="1"/>
</dbReference>
<evidence type="ECO:0000313" key="7">
    <source>
        <dbReference type="EnsemblPlants" id="TuG1812G0100001331.01.T01"/>
    </source>
</evidence>
<dbReference type="InterPro" id="IPR012677">
    <property type="entry name" value="Nucleotide-bd_a/b_plait_sf"/>
</dbReference>
<dbReference type="InterPro" id="IPR006509">
    <property type="entry name" value="RBM39_SF"/>
</dbReference>
<dbReference type="AlphaFoldDB" id="A0A8R7JX21"/>
<evidence type="ECO:0000313" key="8">
    <source>
        <dbReference type="Proteomes" id="UP000015106"/>
    </source>
</evidence>
<dbReference type="InterPro" id="IPR029123">
    <property type="entry name" value="RBM39_linker"/>
</dbReference>
<reference evidence="8" key="1">
    <citation type="journal article" date="2013" name="Nature">
        <title>Draft genome of the wheat A-genome progenitor Triticum urartu.</title>
        <authorList>
            <person name="Ling H.Q."/>
            <person name="Zhao S."/>
            <person name="Liu D."/>
            <person name="Wang J."/>
            <person name="Sun H."/>
            <person name="Zhang C."/>
            <person name="Fan H."/>
            <person name="Li D."/>
            <person name="Dong L."/>
            <person name="Tao Y."/>
            <person name="Gao C."/>
            <person name="Wu H."/>
            <person name="Li Y."/>
            <person name="Cui Y."/>
            <person name="Guo X."/>
            <person name="Zheng S."/>
            <person name="Wang B."/>
            <person name="Yu K."/>
            <person name="Liang Q."/>
            <person name="Yang W."/>
            <person name="Lou X."/>
            <person name="Chen J."/>
            <person name="Feng M."/>
            <person name="Jian J."/>
            <person name="Zhang X."/>
            <person name="Luo G."/>
            <person name="Jiang Y."/>
            <person name="Liu J."/>
            <person name="Wang Z."/>
            <person name="Sha Y."/>
            <person name="Zhang B."/>
            <person name="Wu H."/>
            <person name="Tang D."/>
            <person name="Shen Q."/>
            <person name="Xue P."/>
            <person name="Zou S."/>
            <person name="Wang X."/>
            <person name="Liu X."/>
            <person name="Wang F."/>
            <person name="Yang Y."/>
            <person name="An X."/>
            <person name="Dong Z."/>
            <person name="Zhang K."/>
            <person name="Zhang X."/>
            <person name="Luo M.C."/>
            <person name="Dvorak J."/>
            <person name="Tong Y."/>
            <person name="Wang J."/>
            <person name="Yang H."/>
            <person name="Li Z."/>
            <person name="Wang D."/>
            <person name="Zhang A."/>
            <person name="Wang J."/>
        </authorList>
    </citation>
    <scope>NUCLEOTIDE SEQUENCE</scope>
    <source>
        <strain evidence="8">cv. G1812</strain>
    </source>
</reference>
<keyword evidence="3 4" id="KW-0694">RNA-binding</keyword>
<proteinExistence type="predicted"/>
<dbReference type="SMART" id="SM00360">
    <property type="entry name" value="RRM"/>
    <property type="match status" value="3"/>
</dbReference>
<feature type="domain" description="RRM" evidence="6">
    <location>
        <begin position="219"/>
        <end position="296"/>
    </location>
</feature>
<feature type="compositionally biased region" description="Basic and acidic residues" evidence="5">
    <location>
        <begin position="171"/>
        <end position="193"/>
    </location>
</feature>
<evidence type="ECO:0000256" key="2">
    <source>
        <dbReference type="ARBA" id="ARBA00022737"/>
    </source>
</evidence>
<name>A0A8R7JX21_TRIUA</name>
<keyword evidence="2" id="KW-0677">Repeat</keyword>
<organism evidence="7 8">
    <name type="scientific">Triticum urartu</name>
    <name type="common">Red wild einkorn</name>
    <name type="synonym">Crithodium urartu</name>
    <dbReference type="NCBI Taxonomy" id="4572"/>
    <lineage>
        <taxon>Eukaryota</taxon>
        <taxon>Viridiplantae</taxon>
        <taxon>Streptophyta</taxon>
        <taxon>Embryophyta</taxon>
        <taxon>Tracheophyta</taxon>
        <taxon>Spermatophyta</taxon>
        <taxon>Magnoliopsida</taxon>
        <taxon>Liliopsida</taxon>
        <taxon>Poales</taxon>
        <taxon>Poaceae</taxon>
        <taxon>BOP clade</taxon>
        <taxon>Pooideae</taxon>
        <taxon>Triticodae</taxon>
        <taxon>Triticeae</taxon>
        <taxon>Triticinae</taxon>
        <taxon>Triticum</taxon>
    </lineage>
</organism>
<evidence type="ECO:0000256" key="5">
    <source>
        <dbReference type="SAM" id="MobiDB-lite"/>
    </source>
</evidence>
<dbReference type="RefSeq" id="XP_048570272.1">
    <property type="nucleotide sequence ID" value="XM_048714315.1"/>
</dbReference>
<dbReference type="EnsemblPlants" id="TuG1812G0100001331.01.T01">
    <property type="protein sequence ID" value="TuG1812G0100001331.01.T01"/>
    <property type="gene ID" value="TuG1812G0100001331.01"/>
</dbReference>
<dbReference type="Gene3D" id="3.30.70.330">
    <property type="match status" value="3"/>
</dbReference>
<dbReference type="Proteomes" id="UP000015106">
    <property type="component" value="Chromosome 1"/>
</dbReference>
<dbReference type="Pfam" id="PF00076">
    <property type="entry name" value="RRM_1"/>
    <property type="match status" value="3"/>
</dbReference>
<dbReference type="FunFam" id="3.30.70.330:FF:000326">
    <property type="entry name" value="RNA-binding protein 39 isoform X1"/>
    <property type="match status" value="1"/>
</dbReference>
<feature type="compositionally biased region" description="Basic and acidic residues" evidence="5">
    <location>
        <begin position="42"/>
        <end position="161"/>
    </location>
</feature>
<accession>A0A8R7JX21</accession>
<feature type="domain" description="RRM" evidence="6">
    <location>
        <begin position="316"/>
        <end position="394"/>
    </location>
</feature>
<dbReference type="CDD" id="cd12285">
    <property type="entry name" value="RRM3_RBM39_like"/>
    <property type="match status" value="1"/>
</dbReference>